<organism evidence="10 11">
    <name type="scientific">Spiroplasma gladiatoris</name>
    <dbReference type="NCBI Taxonomy" id="2143"/>
    <lineage>
        <taxon>Bacteria</taxon>
        <taxon>Bacillati</taxon>
        <taxon>Mycoplasmatota</taxon>
        <taxon>Mollicutes</taxon>
        <taxon>Entomoplasmatales</taxon>
        <taxon>Spiroplasmataceae</taxon>
        <taxon>Spiroplasma</taxon>
    </lineage>
</organism>
<dbReference type="PANTHER" id="PTHR43356">
    <property type="entry name" value="PHOSPHATE ACETYLTRANSFERASE"/>
    <property type="match status" value="1"/>
</dbReference>
<evidence type="ECO:0000256" key="6">
    <source>
        <dbReference type="ARBA" id="ARBA00022679"/>
    </source>
</evidence>
<evidence type="ECO:0000256" key="1">
    <source>
        <dbReference type="ARBA" id="ARBA00000705"/>
    </source>
</evidence>
<dbReference type="EMBL" id="CP038013">
    <property type="protein sequence ID" value="QBQ08092.1"/>
    <property type="molecule type" value="Genomic_DNA"/>
</dbReference>
<evidence type="ECO:0000259" key="9">
    <source>
        <dbReference type="Pfam" id="PF01515"/>
    </source>
</evidence>
<comment type="similarity">
    <text evidence="3">Belongs to the phosphate acetyltransferase and butyryltransferase family.</text>
</comment>
<evidence type="ECO:0000256" key="4">
    <source>
        <dbReference type="ARBA" id="ARBA00012707"/>
    </source>
</evidence>
<dbReference type="Proteomes" id="UP000294309">
    <property type="component" value="Chromosome"/>
</dbReference>
<dbReference type="SUPFAM" id="SSF53659">
    <property type="entry name" value="Isocitrate/Isopropylmalate dehydrogenase-like"/>
    <property type="match status" value="1"/>
</dbReference>
<dbReference type="OrthoDB" id="9805787at2"/>
<comment type="pathway">
    <text evidence="2">Metabolic intermediate biosynthesis; acetyl-CoA biosynthesis; acetyl-CoA from acetate: step 2/2.</text>
</comment>
<dbReference type="InterPro" id="IPR042112">
    <property type="entry name" value="P_AcTrfase_dom2"/>
</dbReference>
<reference evidence="10 11" key="1">
    <citation type="submission" date="2019-03" db="EMBL/GenBank/DDBJ databases">
        <title>Complete genome sequence of Spiroplasma gladiatoris TG-1 (DSM 22552).</title>
        <authorList>
            <person name="Lin Y.-C."/>
            <person name="Chou L."/>
            <person name="Kuo C.-H."/>
        </authorList>
    </citation>
    <scope>NUCLEOTIDE SEQUENCE [LARGE SCALE GENOMIC DNA]</scope>
    <source>
        <strain evidence="10 11">TG-1</strain>
    </source>
</reference>
<keyword evidence="11" id="KW-1185">Reference proteome</keyword>
<dbReference type="InterPro" id="IPR004614">
    <property type="entry name" value="P_AcTrfase"/>
</dbReference>
<evidence type="ECO:0000313" key="10">
    <source>
        <dbReference type="EMBL" id="QBQ08092.1"/>
    </source>
</evidence>
<dbReference type="InterPro" id="IPR042113">
    <property type="entry name" value="P_AcTrfase_dom1"/>
</dbReference>
<name>A0A4P7AIK3_9MOLU</name>
<dbReference type="RefSeq" id="WP_134298112.1">
    <property type="nucleotide sequence ID" value="NZ_CP038013.1"/>
</dbReference>
<dbReference type="PANTHER" id="PTHR43356:SF3">
    <property type="entry name" value="PHOSPHATE ACETYLTRANSFERASE"/>
    <property type="match status" value="1"/>
</dbReference>
<evidence type="ECO:0000256" key="5">
    <source>
        <dbReference type="ARBA" id="ARBA00021528"/>
    </source>
</evidence>
<evidence type="ECO:0000313" key="11">
    <source>
        <dbReference type="Proteomes" id="UP000294309"/>
    </source>
</evidence>
<accession>A0A4P7AIK3</accession>
<dbReference type="NCBIfam" id="NF007233">
    <property type="entry name" value="PRK09653.1"/>
    <property type="match status" value="1"/>
</dbReference>
<dbReference type="AlphaFoldDB" id="A0A4P7AIK3"/>
<dbReference type="EC" id="2.3.1.8" evidence="4"/>
<evidence type="ECO:0000256" key="2">
    <source>
        <dbReference type="ARBA" id="ARBA00004989"/>
    </source>
</evidence>
<dbReference type="InterPro" id="IPR002505">
    <property type="entry name" value="PTA_PTB"/>
</dbReference>
<dbReference type="PIRSF" id="PIRSF000428">
    <property type="entry name" value="P_Ac_trans"/>
    <property type="match status" value="1"/>
</dbReference>
<evidence type="ECO:0000256" key="8">
    <source>
        <dbReference type="ARBA" id="ARBA00031108"/>
    </source>
</evidence>
<dbReference type="GO" id="GO:0008959">
    <property type="term" value="F:phosphate acetyltransferase activity"/>
    <property type="evidence" value="ECO:0007669"/>
    <property type="project" value="UniProtKB-EC"/>
</dbReference>
<dbReference type="InterPro" id="IPR050500">
    <property type="entry name" value="Phos_Acetyltrans/Butyryltrans"/>
</dbReference>
<evidence type="ECO:0000256" key="7">
    <source>
        <dbReference type="ARBA" id="ARBA00023315"/>
    </source>
</evidence>
<dbReference type="KEGG" id="sgq:SGLAD_v1c08930"/>
<feature type="domain" description="Phosphate acetyl/butaryl transferase" evidence="9">
    <location>
        <begin position="17"/>
        <end position="319"/>
    </location>
</feature>
<dbReference type="Gene3D" id="3.40.50.10750">
    <property type="entry name" value="Isocitrate/Isopropylmalate dehydrogenase-like"/>
    <property type="match status" value="1"/>
</dbReference>
<protein>
    <recommendedName>
        <fullName evidence="5">Phosphate acetyltransferase</fullName>
        <ecNumber evidence="4">2.3.1.8</ecNumber>
    </recommendedName>
    <alternativeName>
        <fullName evidence="8">Phosphotransacetylase</fullName>
    </alternativeName>
</protein>
<dbReference type="Gene3D" id="3.40.50.10950">
    <property type="match status" value="1"/>
</dbReference>
<dbReference type="InterPro" id="IPR012147">
    <property type="entry name" value="P_Ac_Bu_trans"/>
</dbReference>
<keyword evidence="6" id="KW-0808">Transferase</keyword>
<dbReference type="NCBIfam" id="TIGR00651">
    <property type="entry name" value="pta"/>
    <property type="match status" value="1"/>
</dbReference>
<gene>
    <name evidence="10" type="primary">pta</name>
    <name evidence="10" type="ORF">SGLAD_v1c08930</name>
</gene>
<comment type="catalytic activity">
    <reaction evidence="1">
        <text>acetyl-CoA + phosphate = acetyl phosphate + CoA</text>
        <dbReference type="Rhea" id="RHEA:19521"/>
        <dbReference type="ChEBI" id="CHEBI:22191"/>
        <dbReference type="ChEBI" id="CHEBI:43474"/>
        <dbReference type="ChEBI" id="CHEBI:57287"/>
        <dbReference type="ChEBI" id="CHEBI:57288"/>
        <dbReference type="EC" id="2.3.1.8"/>
    </reaction>
</comment>
<proteinExistence type="inferred from homology"/>
<evidence type="ECO:0000256" key="3">
    <source>
        <dbReference type="ARBA" id="ARBA00005656"/>
    </source>
</evidence>
<dbReference type="Pfam" id="PF01515">
    <property type="entry name" value="PTA_PTB"/>
    <property type="match status" value="1"/>
</dbReference>
<sequence>MYSIEDLKSKILNNNIKIRLVFPEGVESKIVEVATMIQKEGLADVTLLFNGSHEKPQNLDPEIKTVFVKETLNKDMLERILEIRKGRLEQEDAVVLVQKRNYYGALMIDMDLADAMVCGLNYTTADTLRAALQVVKTSENYSIASSIFIMHRGEENYIFTDCALNVDPNPKHLSDIAYMAARFALKLNVKDVEVAMLSYSTAGSGLGPSVDKVSKAVDRLKGLETVENGFLFEGEMQFDSAFIKSIRDKKYPNCKLKKERPDVYVFPDLNSGNIGYKIAQRLGNFEAIGPFILGLKKPVNDLSRGATVDDIYKTSIVTIYQAIMKGSK</sequence>
<keyword evidence="7" id="KW-0012">Acyltransferase</keyword>